<dbReference type="InterPro" id="IPR013766">
    <property type="entry name" value="Thioredoxin_domain"/>
</dbReference>
<sequence length="109" mass="11788">MMGNRSIQEAKSFEQLQDLIREGVVLVDYGAPWCPPCRVLLPILEELSASQAGQSRIVSVNCDNLPDAASAAGVMGMPTVVVYKDGEPMDKLVGLRPISAYQQAIARQL</sequence>
<evidence type="ECO:0000256" key="8">
    <source>
        <dbReference type="PIRSR" id="PIRSR000077-4"/>
    </source>
</evidence>
<keyword evidence="5 8" id="KW-0676">Redox-active center</keyword>
<dbReference type="RefSeq" id="WP_246427681.1">
    <property type="nucleotide sequence ID" value="NZ_JACHXK010000006.1"/>
</dbReference>
<evidence type="ECO:0000256" key="5">
    <source>
        <dbReference type="ARBA" id="ARBA00023284"/>
    </source>
</evidence>
<organism evidence="10 11">
    <name type="scientific">Paenibacillus phyllosphaerae</name>
    <dbReference type="NCBI Taxonomy" id="274593"/>
    <lineage>
        <taxon>Bacteria</taxon>
        <taxon>Bacillati</taxon>
        <taxon>Bacillota</taxon>
        <taxon>Bacilli</taxon>
        <taxon>Bacillales</taxon>
        <taxon>Paenibacillaceae</taxon>
        <taxon>Paenibacillus</taxon>
    </lineage>
</organism>
<keyword evidence="2" id="KW-0813">Transport</keyword>
<dbReference type="CDD" id="cd02947">
    <property type="entry name" value="TRX_family"/>
    <property type="match status" value="1"/>
</dbReference>
<comment type="similarity">
    <text evidence="1 6">Belongs to the thioredoxin family.</text>
</comment>
<evidence type="ECO:0000256" key="3">
    <source>
        <dbReference type="ARBA" id="ARBA00022982"/>
    </source>
</evidence>
<dbReference type="AlphaFoldDB" id="A0A7W5FNC8"/>
<evidence type="ECO:0000313" key="11">
    <source>
        <dbReference type="Proteomes" id="UP000570361"/>
    </source>
</evidence>
<dbReference type="PANTHER" id="PTHR45663">
    <property type="entry name" value="GEO12009P1"/>
    <property type="match status" value="1"/>
</dbReference>
<dbReference type="InterPro" id="IPR036249">
    <property type="entry name" value="Thioredoxin-like_sf"/>
</dbReference>
<accession>A0A7W5FNC8</accession>
<dbReference type="GO" id="GO:0045454">
    <property type="term" value="P:cell redox homeostasis"/>
    <property type="evidence" value="ECO:0007669"/>
    <property type="project" value="TreeGrafter"/>
</dbReference>
<evidence type="ECO:0000256" key="4">
    <source>
        <dbReference type="ARBA" id="ARBA00023157"/>
    </source>
</evidence>
<dbReference type="GO" id="GO:0015035">
    <property type="term" value="F:protein-disulfide reductase activity"/>
    <property type="evidence" value="ECO:0007669"/>
    <property type="project" value="InterPro"/>
</dbReference>
<feature type="disulfide bond" description="Redox-active" evidence="8">
    <location>
        <begin position="34"/>
        <end position="37"/>
    </location>
</feature>
<protein>
    <recommendedName>
        <fullName evidence="6">Thioredoxin</fullName>
    </recommendedName>
</protein>
<dbReference type="Gene3D" id="3.40.30.10">
    <property type="entry name" value="Glutaredoxin"/>
    <property type="match status" value="1"/>
</dbReference>
<name>A0A7W5FNC8_9BACL</name>
<evidence type="ECO:0000256" key="7">
    <source>
        <dbReference type="PIRSR" id="PIRSR000077-1"/>
    </source>
</evidence>
<feature type="active site" description="Nucleophile" evidence="7">
    <location>
        <position position="34"/>
    </location>
</feature>
<reference evidence="10 11" key="1">
    <citation type="submission" date="2020-08" db="EMBL/GenBank/DDBJ databases">
        <title>Genomic Encyclopedia of Type Strains, Phase III (KMG-III): the genomes of soil and plant-associated and newly described type strains.</title>
        <authorList>
            <person name="Whitman W."/>
        </authorList>
    </citation>
    <scope>NUCLEOTIDE SEQUENCE [LARGE SCALE GENOMIC DNA]</scope>
    <source>
        <strain evidence="10 11">CECT 5862</strain>
    </source>
</reference>
<comment type="caution">
    <text evidence="10">The sequence shown here is derived from an EMBL/GenBank/DDBJ whole genome shotgun (WGS) entry which is preliminary data.</text>
</comment>
<feature type="active site" description="Nucleophile" evidence="7">
    <location>
        <position position="37"/>
    </location>
</feature>
<dbReference type="PROSITE" id="PS51352">
    <property type="entry name" value="THIOREDOXIN_2"/>
    <property type="match status" value="1"/>
</dbReference>
<evidence type="ECO:0000256" key="6">
    <source>
        <dbReference type="PIRNR" id="PIRNR000077"/>
    </source>
</evidence>
<gene>
    <name evidence="10" type="ORF">FHS18_003259</name>
</gene>
<feature type="site" description="Contributes to redox potential value" evidence="7">
    <location>
        <position position="35"/>
    </location>
</feature>
<feature type="site" description="Deprotonates C-terminal active site Cys" evidence="7">
    <location>
        <position position="28"/>
    </location>
</feature>
<dbReference type="SUPFAM" id="SSF52833">
    <property type="entry name" value="Thioredoxin-like"/>
    <property type="match status" value="1"/>
</dbReference>
<dbReference type="InterPro" id="IPR005746">
    <property type="entry name" value="Thioredoxin"/>
</dbReference>
<dbReference type="EMBL" id="JACHXK010000006">
    <property type="protein sequence ID" value="MBB3111191.1"/>
    <property type="molecule type" value="Genomic_DNA"/>
</dbReference>
<dbReference type="PIRSF" id="PIRSF000077">
    <property type="entry name" value="Thioredoxin"/>
    <property type="match status" value="1"/>
</dbReference>
<feature type="domain" description="Thioredoxin" evidence="9">
    <location>
        <begin position="1"/>
        <end position="109"/>
    </location>
</feature>
<feature type="site" description="Contributes to redox potential value" evidence="7">
    <location>
        <position position="36"/>
    </location>
</feature>
<keyword evidence="11" id="KW-1185">Reference proteome</keyword>
<dbReference type="PRINTS" id="PR00421">
    <property type="entry name" value="THIOREDOXIN"/>
</dbReference>
<dbReference type="GO" id="GO:0005829">
    <property type="term" value="C:cytosol"/>
    <property type="evidence" value="ECO:0007669"/>
    <property type="project" value="TreeGrafter"/>
</dbReference>
<dbReference type="Proteomes" id="UP000570361">
    <property type="component" value="Unassembled WGS sequence"/>
</dbReference>
<evidence type="ECO:0000313" key="10">
    <source>
        <dbReference type="EMBL" id="MBB3111191.1"/>
    </source>
</evidence>
<dbReference type="PANTHER" id="PTHR45663:SF11">
    <property type="entry name" value="GEO12009P1"/>
    <property type="match status" value="1"/>
</dbReference>
<evidence type="ECO:0000256" key="1">
    <source>
        <dbReference type="ARBA" id="ARBA00008987"/>
    </source>
</evidence>
<keyword evidence="4 8" id="KW-1015">Disulfide bond</keyword>
<proteinExistence type="inferred from homology"/>
<evidence type="ECO:0000259" key="9">
    <source>
        <dbReference type="PROSITE" id="PS51352"/>
    </source>
</evidence>
<dbReference type="Pfam" id="PF00085">
    <property type="entry name" value="Thioredoxin"/>
    <property type="match status" value="1"/>
</dbReference>
<evidence type="ECO:0000256" key="2">
    <source>
        <dbReference type="ARBA" id="ARBA00022448"/>
    </source>
</evidence>
<keyword evidence="3" id="KW-0249">Electron transport</keyword>